<protein>
    <submittedName>
        <fullName evidence="2">Uncharacterized protein</fullName>
    </submittedName>
</protein>
<gene>
    <name evidence="2" type="ORF">C1872_01365</name>
</gene>
<keyword evidence="1" id="KW-1133">Transmembrane helix</keyword>
<name>A0A369MXL0_EGGLN</name>
<keyword evidence="1" id="KW-0472">Membrane</keyword>
<reference evidence="2 3" key="1">
    <citation type="journal article" date="2018" name="Elife">
        <title>Discovery and characterization of a prevalent human gut bacterial enzyme sufficient for the inactivation of a family of plant toxins.</title>
        <authorList>
            <person name="Koppel N."/>
            <person name="Bisanz J.E."/>
            <person name="Pandelia M.E."/>
            <person name="Turnbaugh P.J."/>
            <person name="Balskus E.P."/>
        </authorList>
    </citation>
    <scope>NUCLEOTIDE SEQUENCE [LARGE SCALE GENOMIC DNA]</scope>
    <source>
        <strain evidence="2 3">MR1 #12</strain>
    </source>
</reference>
<dbReference type="Proteomes" id="UP000253752">
    <property type="component" value="Unassembled WGS sequence"/>
</dbReference>
<evidence type="ECO:0000313" key="2">
    <source>
        <dbReference type="EMBL" id="RDB82083.1"/>
    </source>
</evidence>
<organism evidence="2 3">
    <name type="scientific">Eggerthella lenta</name>
    <name type="common">Eubacterium lentum</name>
    <dbReference type="NCBI Taxonomy" id="84112"/>
    <lineage>
        <taxon>Bacteria</taxon>
        <taxon>Bacillati</taxon>
        <taxon>Actinomycetota</taxon>
        <taxon>Coriobacteriia</taxon>
        <taxon>Eggerthellales</taxon>
        <taxon>Eggerthellaceae</taxon>
        <taxon>Eggerthella</taxon>
    </lineage>
</organism>
<sequence>MNGQSEKRQYGEHEQRGCFGIASRMLNHLVKHTTLIDKQEDTAGIGFVVAAIYCQFLFTCQIYKYYR</sequence>
<feature type="transmembrane region" description="Helical" evidence="1">
    <location>
        <begin position="43"/>
        <end position="63"/>
    </location>
</feature>
<accession>A0A369MXL0</accession>
<proteinExistence type="predicted"/>
<evidence type="ECO:0000256" key="1">
    <source>
        <dbReference type="SAM" id="Phobius"/>
    </source>
</evidence>
<comment type="caution">
    <text evidence="2">The sequence shown here is derived from an EMBL/GenBank/DDBJ whole genome shotgun (WGS) entry which is preliminary data.</text>
</comment>
<evidence type="ECO:0000313" key="3">
    <source>
        <dbReference type="Proteomes" id="UP000253752"/>
    </source>
</evidence>
<dbReference type="EMBL" id="PPTX01000001">
    <property type="protein sequence ID" value="RDB82083.1"/>
    <property type="molecule type" value="Genomic_DNA"/>
</dbReference>
<dbReference type="AlphaFoldDB" id="A0A369MXL0"/>
<keyword evidence="1" id="KW-0812">Transmembrane</keyword>